<reference evidence="2 3" key="1">
    <citation type="submission" date="2023-08" db="EMBL/GenBank/DDBJ databases">
        <title>A Necator americanus chromosomal reference genome.</title>
        <authorList>
            <person name="Ilik V."/>
            <person name="Petrzelkova K.J."/>
            <person name="Pardy F."/>
            <person name="Fuh T."/>
            <person name="Niatou-Singa F.S."/>
            <person name="Gouil Q."/>
            <person name="Baker L."/>
            <person name="Ritchie M.E."/>
            <person name="Jex A.R."/>
            <person name="Gazzola D."/>
            <person name="Li H."/>
            <person name="Toshio Fujiwara R."/>
            <person name="Zhan B."/>
            <person name="Aroian R.V."/>
            <person name="Pafco B."/>
            <person name="Schwarz E.M."/>
        </authorList>
    </citation>
    <scope>NUCLEOTIDE SEQUENCE [LARGE SCALE GENOMIC DNA]</scope>
    <source>
        <strain evidence="2 3">Aroian</strain>
        <tissue evidence="2">Whole animal</tissue>
    </source>
</reference>
<dbReference type="EMBL" id="JAVFWL010000005">
    <property type="protein sequence ID" value="KAK6757169.1"/>
    <property type="molecule type" value="Genomic_DNA"/>
</dbReference>
<feature type="transmembrane region" description="Helical" evidence="1">
    <location>
        <begin position="66"/>
        <end position="86"/>
    </location>
</feature>
<protein>
    <submittedName>
        <fullName evidence="2">Uncharacterized protein</fullName>
    </submittedName>
</protein>
<dbReference type="Proteomes" id="UP001303046">
    <property type="component" value="Unassembled WGS sequence"/>
</dbReference>
<keyword evidence="1" id="KW-0812">Transmembrane</keyword>
<keyword evidence="1" id="KW-1133">Transmembrane helix</keyword>
<organism evidence="2 3">
    <name type="scientific">Necator americanus</name>
    <name type="common">Human hookworm</name>
    <dbReference type="NCBI Taxonomy" id="51031"/>
    <lineage>
        <taxon>Eukaryota</taxon>
        <taxon>Metazoa</taxon>
        <taxon>Ecdysozoa</taxon>
        <taxon>Nematoda</taxon>
        <taxon>Chromadorea</taxon>
        <taxon>Rhabditida</taxon>
        <taxon>Rhabditina</taxon>
        <taxon>Rhabditomorpha</taxon>
        <taxon>Strongyloidea</taxon>
        <taxon>Ancylostomatidae</taxon>
        <taxon>Bunostominae</taxon>
        <taxon>Necator</taxon>
    </lineage>
</organism>
<evidence type="ECO:0000313" key="3">
    <source>
        <dbReference type="Proteomes" id="UP001303046"/>
    </source>
</evidence>
<keyword evidence="3" id="KW-1185">Reference proteome</keyword>
<evidence type="ECO:0000256" key="1">
    <source>
        <dbReference type="SAM" id="Phobius"/>
    </source>
</evidence>
<proteinExistence type="predicted"/>
<sequence>MDTPLSRKLTSSTIPLKCECDDEISPAFKFDTGCYFYAVDVTLKNGRRLIAATEEKCYTFFSPSFLVLYTCATLIFITLVGFVYMVRERRKEQINMKEKTITGDHTGTESLVKMPARTLKRPKTKGQPERHFGHLVLLGYESPNLNVIRQNN</sequence>
<evidence type="ECO:0000313" key="2">
    <source>
        <dbReference type="EMBL" id="KAK6757169.1"/>
    </source>
</evidence>
<name>A0ABR1E3A1_NECAM</name>
<gene>
    <name evidence="2" type="primary">Necator_chrV.g19952</name>
    <name evidence="2" type="ORF">RB195_015160</name>
</gene>
<comment type="caution">
    <text evidence="2">The sequence shown here is derived from an EMBL/GenBank/DDBJ whole genome shotgun (WGS) entry which is preliminary data.</text>
</comment>
<keyword evidence="1" id="KW-0472">Membrane</keyword>
<accession>A0ABR1E3A1</accession>